<dbReference type="AlphaFoldDB" id="A0A8R7QYI2"/>
<protein>
    <submittedName>
        <fullName evidence="1">Uncharacterized protein</fullName>
    </submittedName>
</protein>
<accession>A0A8R7QYI2</accession>
<reference evidence="2" key="1">
    <citation type="journal article" date="2013" name="Nature">
        <title>Draft genome of the wheat A-genome progenitor Triticum urartu.</title>
        <authorList>
            <person name="Ling H.Q."/>
            <person name="Zhao S."/>
            <person name="Liu D."/>
            <person name="Wang J."/>
            <person name="Sun H."/>
            <person name="Zhang C."/>
            <person name="Fan H."/>
            <person name="Li D."/>
            <person name="Dong L."/>
            <person name="Tao Y."/>
            <person name="Gao C."/>
            <person name="Wu H."/>
            <person name="Li Y."/>
            <person name="Cui Y."/>
            <person name="Guo X."/>
            <person name="Zheng S."/>
            <person name="Wang B."/>
            <person name="Yu K."/>
            <person name="Liang Q."/>
            <person name="Yang W."/>
            <person name="Lou X."/>
            <person name="Chen J."/>
            <person name="Feng M."/>
            <person name="Jian J."/>
            <person name="Zhang X."/>
            <person name="Luo G."/>
            <person name="Jiang Y."/>
            <person name="Liu J."/>
            <person name="Wang Z."/>
            <person name="Sha Y."/>
            <person name="Zhang B."/>
            <person name="Wu H."/>
            <person name="Tang D."/>
            <person name="Shen Q."/>
            <person name="Xue P."/>
            <person name="Zou S."/>
            <person name="Wang X."/>
            <person name="Liu X."/>
            <person name="Wang F."/>
            <person name="Yang Y."/>
            <person name="An X."/>
            <person name="Dong Z."/>
            <person name="Zhang K."/>
            <person name="Zhang X."/>
            <person name="Luo M.C."/>
            <person name="Dvorak J."/>
            <person name="Tong Y."/>
            <person name="Wang J."/>
            <person name="Yang H."/>
            <person name="Li Z."/>
            <person name="Wang D."/>
            <person name="Zhang A."/>
            <person name="Wang J."/>
        </authorList>
    </citation>
    <scope>NUCLEOTIDE SEQUENCE</scope>
    <source>
        <strain evidence="2">cv. G1812</strain>
    </source>
</reference>
<reference evidence="1" key="3">
    <citation type="submission" date="2022-06" db="UniProtKB">
        <authorList>
            <consortium name="EnsemblPlants"/>
        </authorList>
    </citation>
    <scope>IDENTIFICATION</scope>
</reference>
<evidence type="ECO:0000313" key="2">
    <source>
        <dbReference type="Proteomes" id="UP000015106"/>
    </source>
</evidence>
<name>A0A8R7QYI2_TRIUA</name>
<dbReference type="Gramene" id="TuG1812G0700000856.01.T01">
    <property type="protein sequence ID" value="TuG1812G0700000856.01.T01.cds303397"/>
    <property type="gene ID" value="TuG1812G0700000856.01"/>
</dbReference>
<reference evidence="1" key="2">
    <citation type="submission" date="2018-03" db="EMBL/GenBank/DDBJ databases">
        <title>The Triticum urartu genome reveals the dynamic nature of wheat genome evolution.</title>
        <authorList>
            <person name="Ling H."/>
            <person name="Ma B."/>
            <person name="Shi X."/>
            <person name="Liu H."/>
            <person name="Dong L."/>
            <person name="Sun H."/>
            <person name="Cao Y."/>
            <person name="Gao Q."/>
            <person name="Zheng S."/>
            <person name="Li Y."/>
            <person name="Yu Y."/>
            <person name="Du H."/>
            <person name="Qi M."/>
            <person name="Li Y."/>
            <person name="Yu H."/>
            <person name="Cui Y."/>
            <person name="Wang N."/>
            <person name="Chen C."/>
            <person name="Wu H."/>
            <person name="Zhao Y."/>
            <person name="Zhang J."/>
            <person name="Li Y."/>
            <person name="Zhou W."/>
            <person name="Zhang B."/>
            <person name="Hu W."/>
            <person name="Eijk M."/>
            <person name="Tang J."/>
            <person name="Witsenboer H."/>
            <person name="Zhao S."/>
            <person name="Li Z."/>
            <person name="Zhang A."/>
            <person name="Wang D."/>
            <person name="Liang C."/>
        </authorList>
    </citation>
    <scope>NUCLEOTIDE SEQUENCE [LARGE SCALE GENOMIC DNA]</scope>
    <source>
        <strain evidence="1">cv. G1812</strain>
    </source>
</reference>
<keyword evidence="2" id="KW-1185">Reference proteome</keyword>
<dbReference type="Proteomes" id="UP000015106">
    <property type="component" value="Chromosome 7"/>
</dbReference>
<proteinExistence type="predicted"/>
<organism evidence="1 2">
    <name type="scientific">Triticum urartu</name>
    <name type="common">Red wild einkorn</name>
    <name type="synonym">Crithodium urartu</name>
    <dbReference type="NCBI Taxonomy" id="4572"/>
    <lineage>
        <taxon>Eukaryota</taxon>
        <taxon>Viridiplantae</taxon>
        <taxon>Streptophyta</taxon>
        <taxon>Embryophyta</taxon>
        <taxon>Tracheophyta</taxon>
        <taxon>Spermatophyta</taxon>
        <taxon>Magnoliopsida</taxon>
        <taxon>Liliopsida</taxon>
        <taxon>Poales</taxon>
        <taxon>Poaceae</taxon>
        <taxon>BOP clade</taxon>
        <taxon>Pooideae</taxon>
        <taxon>Triticodae</taxon>
        <taxon>Triticeae</taxon>
        <taxon>Triticinae</taxon>
        <taxon>Triticum</taxon>
    </lineage>
</organism>
<dbReference type="EnsemblPlants" id="TuG1812G0700000856.01.T01">
    <property type="protein sequence ID" value="TuG1812G0700000856.01.T01.cds303397"/>
    <property type="gene ID" value="TuG1812G0700000856.01"/>
</dbReference>
<evidence type="ECO:0000313" key="1">
    <source>
        <dbReference type="EnsemblPlants" id="TuG1812G0700000856.01.T01.cds303397"/>
    </source>
</evidence>
<sequence length="118" mass="14130">MSLLALCSSCSYFHLHACRVLCSLCTKYFHKVTHLDLGLWWLQEALPNHFLPIFFHSEAPLCSKLLLLIVSKLKRLRRWWCGLSRWFQWLWMLHVDGDLIHIKLFQGDVLIRGRYQDF</sequence>